<dbReference type="AlphaFoldDB" id="A0A1H0P928"/>
<gene>
    <name evidence="7" type="ORF">SAMN05216565_101202</name>
</gene>
<dbReference type="GO" id="GO:0005886">
    <property type="term" value="C:plasma membrane"/>
    <property type="evidence" value="ECO:0007669"/>
    <property type="project" value="UniProtKB-SubCell"/>
</dbReference>
<proteinExistence type="predicted"/>
<evidence type="ECO:0000313" key="8">
    <source>
        <dbReference type="Proteomes" id="UP000199159"/>
    </source>
</evidence>
<feature type="transmembrane region" description="Helical" evidence="6">
    <location>
        <begin position="62"/>
        <end position="81"/>
    </location>
</feature>
<dbReference type="RefSeq" id="WP_238457127.1">
    <property type="nucleotide sequence ID" value="NZ_FNJU01000001.1"/>
</dbReference>
<evidence type="ECO:0000313" key="7">
    <source>
        <dbReference type="EMBL" id="SDP01215.1"/>
    </source>
</evidence>
<dbReference type="PANTHER" id="PTHR33931:SF2">
    <property type="entry name" value="HOLIN-LIKE PROTEIN CIDA"/>
    <property type="match status" value="1"/>
</dbReference>
<dbReference type="STRING" id="930152.SAMN05216565_101202"/>
<name>A0A1H0P928_9BACI</name>
<keyword evidence="8" id="KW-1185">Reference proteome</keyword>
<sequence length="130" mass="14434">MKILLTIVQMGSLYGIYYIGCLIQKLLNISIPGSIIGMLLLFILLQLKIVKEKWLAQGSTFLLNHLAILFVPATVGVMEYFSFFSGWGFLTVVVAFISTVMVMTISGLIAQTISTHEEKKQVANERGFEA</sequence>
<organism evidence="7 8">
    <name type="scientific">Litchfieldia salsa</name>
    <dbReference type="NCBI Taxonomy" id="930152"/>
    <lineage>
        <taxon>Bacteria</taxon>
        <taxon>Bacillati</taxon>
        <taxon>Bacillota</taxon>
        <taxon>Bacilli</taxon>
        <taxon>Bacillales</taxon>
        <taxon>Bacillaceae</taxon>
        <taxon>Litchfieldia</taxon>
    </lineage>
</organism>
<dbReference type="Pfam" id="PF03788">
    <property type="entry name" value="LrgA"/>
    <property type="match status" value="1"/>
</dbReference>
<evidence type="ECO:0000256" key="3">
    <source>
        <dbReference type="ARBA" id="ARBA00022692"/>
    </source>
</evidence>
<keyword evidence="3 6" id="KW-0812">Transmembrane</keyword>
<reference evidence="8" key="1">
    <citation type="submission" date="2016-10" db="EMBL/GenBank/DDBJ databases">
        <authorList>
            <person name="Varghese N."/>
            <person name="Submissions S."/>
        </authorList>
    </citation>
    <scope>NUCLEOTIDE SEQUENCE [LARGE SCALE GENOMIC DNA]</scope>
    <source>
        <strain evidence="8">IBRC-M10078</strain>
    </source>
</reference>
<protein>
    <submittedName>
        <fullName evidence="7">Holin-like protein</fullName>
    </submittedName>
</protein>
<feature type="transmembrane region" description="Helical" evidence="6">
    <location>
        <begin position="87"/>
        <end position="110"/>
    </location>
</feature>
<evidence type="ECO:0000256" key="2">
    <source>
        <dbReference type="ARBA" id="ARBA00022475"/>
    </source>
</evidence>
<dbReference type="NCBIfam" id="NF002460">
    <property type="entry name" value="PRK01658.1"/>
    <property type="match status" value="1"/>
</dbReference>
<evidence type="ECO:0000256" key="5">
    <source>
        <dbReference type="ARBA" id="ARBA00023136"/>
    </source>
</evidence>
<evidence type="ECO:0000256" key="1">
    <source>
        <dbReference type="ARBA" id="ARBA00004651"/>
    </source>
</evidence>
<dbReference type="EMBL" id="FNJU01000001">
    <property type="protein sequence ID" value="SDP01215.1"/>
    <property type="molecule type" value="Genomic_DNA"/>
</dbReference>
<keyword evidence="2" id="KW-1003">Cell membrane</keyword>
<evidence type="ECO:0000256" key="4">
    <source>
        <dbReference type="ARBA" id="ARBA00022989"/>
    </source>
</evidence>
<keyword evidence="4 6" id="KW-1133">Transmembrane helix</keyword>
<dbReference type="Proteomes" id="UP000199159">
    <property type="component" value="Unassembled WGS sequence"/>
</dbReference>
<comment type="subcellular location">
    <subcellularLocation>
        <location evidence="1">Cell membrane</location>
        <topology evidence="1">Multi-pass membrane protein</topology>
    </subcellularLocation>
</comment>
<feature type="transmembrane region" description="Helical" evidence="6">
    <location>
        <begin position="31"/>
        <end position="50"/>
    </location>
</feature>
<dbReference type="PANTHER" id="PTHR33931">
    <property type="entry name" value="HOLIN-LIKE PROTEIN CIDA-RELATED"/>
    <property type="match status" value="1"/>
</dbReference>
<keyword evidence="5 6" id="KW-0472">Membrane</keyword>
<dbReference type="InterPro" id="IPR005538">
    <property type="entry name" value="LrgA/CidA"/>
</dbReference>
<accession>A0A1H0P928</accession>
<evidence type="ECO:0000256" key="6">
    <source>
        <dbReference type="SAM" id="Phobius"/>
    </source>
</evidence>